<dbReference type="PRINTS" id="PR00364">
    <property type="entry name" value="DISEASERSIST"/>
</dbReference>
<sequence length="792" mass="90388">MNSFFFLSTAAAAIGFFTFLRKFRFHQDNRENDSVSLSPSSLVPPSTSSHSWTHQVFPSFRGEDVRRDFLSHLHKEFQKKGITLFSDNEIKRGESISPELVQAIRSSKIAIILLSRNYASSSWCLDEQSEIIKCREEFGQTVMVVFNKVDPSDVKKLTGDFGSAFRKTCAGKTKEDTRRWTQSLAKVAKLAGYVSNNWDNEAVMIEKIASDVSNLLNNSTPSRDFDNLVGMVAHMEMMEPLLCLDSNEVRMIGIWGPSGIGKTIIARFLFNKFSDSFELSAFMENIKELMYTRQVCSDEYSAKLHLQNQFMSQIINHMDIEVPHLGVAENRLNDKKVLIVLDNIDQSMQLDAIAKETTWFGHGSRIIITTQDHKLLKAHGINHVYKVDFPSRQEACQIFCMSAFGQKIPQDKFEELALEVTKLLGNLPLGLRVMGSHFRGMSKHEWINAIPRLRTHLDSNLQSILKFSYDALGGDDKDLFLHIACIFNNKRIENVEEYLAHKLLYTKQRFHVLVEKSLISIEEGWIKMHNLLEQLGREIVRHDELGFIREPGKRQFLVDGRDICEVITDGTGSRSVIGIRFNSSELSGELNIGERAFEGMLNLKFLRIKCDQSDKLCLPQGLNNLSRKLRLLEWDHFPMTCLPSNFCTEYLVELNLQHNKLEKMWEGNMPLLNLKRMNLFHSKNLKELPDFSTATNLQTLILCGCSSLVELPYSIGSANNLRRLHLCRCTSLVELPTSIENLHKLQNVTLRGCSKLEVLPTNINLILSTKHKYKESEQIKLLLFPSSVGKAL</sequence>
<dbReference type="Gene3D" id="3.40.50.10140">
    <property type="entry name" value="Toll/interleukin-1 receptor homology (TIR) domain"/>
    <property type="match status" value="1"/>
</dbReference>
<dbReference type="InterPro" id="IPR035897">
    <property type="entry name" value="Toll_tir_struct_dom_sf"/>
</dbReference>
<reference evidence="5" key="1">
    <citation type="journal article" date="2014" name="Nat. Commun.">
        <title>The emerging biofuel crop Camelina sativa retains a highly undifferentiated hexaploid genome structure.</title>
        <authorList>
            <person name="Kagale S."/>
            <person name="Koh C."/>
            <person name="Nixon J."/>
            <person name="Bollina V."/>
            <person name="Clarke W.E."/>
            <person name="Tuteja R."/>
            <person name="Spillane C."/>
            <person name="Robinson S.J."/>
            <person name="Links M.G."/>
            <person name="Clarke C."/>
            <person name="Higgins E.E."/>
            <person name="Huebert T."/>
            <person name="Sharpe A.G."/>
            <person name="Parkin I.A."/>
        </authorList>
    </citation>
    <scope>NUCLEOTIDE SEQUENCE [LARGE SCALE GENOMIC DNA]</scope>
    <source>
        <strain evidence="5">cv. DH55</strain>
    </source>
</reference>
<evidence type="ECO:0000256" key="2">
    <source>
        <dbReference type="ARBA" id="ARBA00022737"/>
    </source>
</evidence>
<evidence type="ECO:0000256" key="3">
    <source>
        <dbReference type="ARBA" id="ARBA00022821"/>
    </source>
</evidence>
<dbReference type="Pfam" id="PF00931">
    <property type="entry name" value="NB-ARC"/>
    <property type="match status" value="1"/>
</dbReference>
<dbReference type="SUPFAM" id="SSF52058">
    <property type="entry name" value="L domain-like"/>
    <property type="match status" value="1"/>
</dbReference>
<keyword evidence="5" id="KW-1185">Reference proteome</keyword>
<dbReference type="GeneID" id="104790197"/>
<dbReference type="InterPro" id="IPR011713">
    <property type="entry name" value="Leu-rich_rpt_3"/>
</dbReference>
<dbReference type="InterPro" id="IPR032675">
    <property type="entry name" value="LRR_dom_sf"/>
</dbReference>
<evidence type="ECO:0000259" key="4">
    <source>
        <dbReference type="PROSITE" id="PS50104"/>
    </source>
</evidence>
<reference evidence="6" key="2">
    <citation type="submission" date="2025-08" db="UniProtKB">
        <authorList>
            <consortium name="RefSeq"/>
        </authorList>
    </citation>
    <scope>IDENTIFICATION</scope>
    <source>
        <tissue evidence="6">Leaf</tissue>
    </source>
</reference>
<dbReference type="Pfam" id="PF07725">
    <property type="entry name" value="LRR_3"/>
    <property type="match status" value="1"/>
</dbReference>
<keyword evidence="2" id="KW-0677">Repeat</keyword>
<feature type="domain" description="TIR" evidence="4">
    <location>
        <begin position="52"/>
        <end position="216"/>
    </location>
</feature>
<dbReference type="InterPro" id="IPR027417">
    <property type="entry name" value="P-loop_NTPase"/>
</dbReference>
<dbReference type="InterPro" id="IPR044974">
    <property type="entry name" value="Disease_R_plants"/>
</dbReference>
<dbReference type="SUPFAM" id="SSF52200">
    <property type="entry name" value="Toll/Interleukin receptor TIR domain"/>
    <property type="match status" value="1"/>
</dbReference>
<keyword evidence="1" id="KW-0433">Leucine-rich repeat</keyword>
<dbReference type="Proteomes" id="UP000694864">
    <property type="component" value="Chromosome 1"/>
</dbReference>
<gene>
    <name evidence="6" type="primary">LOC104790197</name>
</gene>
<dbReference type="SMART" id="SM00255">
    <property type="entry name" value="TIR"/>
    <property type="match status" value="1"/>
</dbReference>
<organism evidence="5 6">
    <name type="scientific">Camelina sativa</name>
    <name type="common">False flax</name>
    <name type="synonym">Myagrum sativum</name>
    <dbReference type="NCBI Taxonomy" id="90675"/>
    <lineage>
        <taxon>Eukaryota</taxon>
        <taxon>Viridiplantae</taxon>
        <taxon>Streptophyta</taxon>
        <taxon>Embryophyta</taxon>
        <taxon>Tracheophyta</taxon>
        <taxon>Spermatophyta</taxon>
        <taxon>Magnoliopsida</taxon>
        <taxon>eudicotyledons</taxon>
        <taxon>Gunneridae</taxon>
        <taxon>Pentapetalae</taxon>
        <taxon>rosids</taxon>
        <taxon>malvids</taxon>
        <taxon>Brassicales</taxon>
        <taxon>Brassicaceae</taxon>
        <taxon>Camelineae</taxon>
        <taxon>Camelina</taxon>
    </lineage>
</organism>
<dbReference type="Gene3D" id="3.80.10.10">
    <property type="entry name" value="Ribonuclease Inhibitor"/>
    <property type="match status" value="1"/>
</dbReference>
<evidence type="ECO:0000256" key="1">
    <source>
        <dbReference type="ARBA" id="ARBA00022614"/>
    </source>
</evidence>
<accession>A0ABM0ZDF1</accession>
<dbReference type="InterPro" id="IPR036390">
    <property type="entry name" value="WH_DNA-bd_sf"/>
</dbReference>
<evidence type="ECO:0000313" key="5">
    <source>
        <dbReference type="Proteomes" id="UP000694864"/>
    </source>
</evidence>
<dbReference type="InterPro" id="IPR058192">
    <property type="entry name" value="WHD_ROQ1-like"/>
</dbReference>
<dbReference type="PANTHER" id="PTHR11017">
    <property type="entry name" value="LEUCINE-RICH REPEAT-CONTAINING PROTEIN"/>
    <property type="match status" value="1"/>
</dbReference>
<evidence type="ECO:0000313" key="6">
    <source>
        <dbReference type="RefSeq" id="XP_010514203.1"/>
    </source>
</evidence>
<dbReference type="Pfam" id="PF23282">
    <property type="entry name" value="WHD_ROQ1"/>
    <property type="match status" value="1"/>
</dbReference>
<dbReference type="SUPFAM" id="SSF46785">
    <property type="entry name" value="Winged helix' DNA-binding domain"/>
    <property type="match status" value="1"/>
</dbReference>
<keyword evidence="3" id="KW-0611">Plant defense</keyword>
<name>A0ABM0ZDF1_CAMSA</name>
<dbReference type="InterPro" id="IPR000157">
    <property type="entry name" value="TIR_dom"/>
</dbReference>
<dbReference type="Pfam" id="PF01582">
    <property type="entry name" value="TIR"/>
    <property type="match status" value="1"/>
</dbReference>
<proteinExistence type="predicted"/>
<dbReference type="InterPro" id="IPR002182">
    <property type="entry name" value="NB-ARC"/>
</dbReference>
<dbReference type="InterPro" id="IPR042197">
    <property type="entry name" value="Apaf_helical"/>
</dbReference>
<protein>
    <submittedName>
        <fullName evidence="6">Disease resistance protein TAO1</fullName>
    </submittedName>
</protein>
<dbReference type="Gene3D" id="3.40.50.300">
    <property type="entry name" value="P-loop containing nucleotide triphosphate hydrolases"/>
    <property type="match status" value="1"/>
</dbReference>
<dbReference type="Gene3D" id="1.10.8.430">
    <property type="entry name" value="Helical domain of apoptotic protease-activating factors"/>
    <property type="match status" value="1"/>
</dbReference>
<dbReference type="RefSeq" id="XP_010514203.1">
    <property type="nucleotide sequence ID" value="XM_010515901.1"/>
</dbReference>
<dbReference type="PANTHER" id="PTHR11017:SF411">
    <property type="entry name" value="ADP-RIBOSYL CYCLASE_CYCLIC ADP-RIBOSE HYDROLASE-RELATED"/>
    <property type="match status" value="1"/>
</dbReference>
<dbReference type="PROSITE" id="PS50104">
    <property type="entry name" value="TIR"/>
    <property type="match status" value="1"/>
</dbReference>
<dbReference type="SUPFAM" id="SSF52540">
    <property type="entry name" value="P-loop containing nucleoside triphosphate hydrolases"/>
    <property type="match status" value="1"/>
</dbReference>